<dbReference type="EMBL" id="MU276046">
    <property type="protein sequence ID" value="KAI0042822.1"/>
    <property type="molecule type" value="Genomic_DNA"/>
</dbReference>
<reference evidence="1" key="2">
    <citation type="journal article" date="2022" name="New Phytol.">
        <title>Evolutionary transition to the ectomycorrhizal habit in the genomes of a hyperdiverse lineage of mushroom-forming fungi.</title>
        <authorList>
            <person name="Looney B."/>
            <person name="Miyauchi S."/>
            <person name="Morin E."/>
            <person name="Drula E."/>
            <person name="Courty P.E."/>
            <person name="Kohler A."/>
            <person name="Kuo A."/>
            <person name="LaButti K."/>
            <person name="Pangilinan J."/>
            <person name="Lipzen A."/>
            <person name="Riley R."/>
            <person name="Andreopoulos W."/>
            <person name="He G."/>
            <person name="Johnson J."/>
            <person name="Nolan M."/>
            <person name="Tritt A."/>
            <person name="Barry K.W."/>
            <person name="Grigoriev I.V."/>
            <person name="Nagy L.G."/>
            <person name="Hibbett D."/>
            <person name="Henrissat B."/>
            <person name="Matheny P.B."/>
            <person name="Labbe J."/>
            <person name="Martin F.M."/>
        </authorList>
    </citation>
    <scope>NUCLEOTIDE SEQUENCE</scope>
    <source>
        <strain evidence="1">FP105234-sp</strain>
    </source>
</reference>
<dbReference type="Proteomes" id="UP000814033">
    <property type="component" value="Unassembled WGS sequence"/>
</dbReference>
<evidence type="ECO:0000313" key="1">
    <source>
        <dbReference type="EMBL" id="KAI0042822.1"/>
    </source>
</evidence>
<organism evidence="1 2">
    <name type="scientific">Auriscalpium vulgare</name>
    <dbReference type="NCBI Taxonomy" id="40419"/>
    <lineage>
        <taxon>Eukaryota</taxon>
        <taxon>Fungi</taxon>
        <taxon>Dikarya</taxon>
        <taxon>Basidiomycota</taxon>
        <taxon>Agaricomycotina</taxon>
        <taxon>Agaricomycetes</taxon>
        <taxon>Russulales</taxon>
        <taxon>Auriscalpiaceae</taxon>
        <taxon>Auriscalpium</taxon>
    </lineage>
</organism>
<accession>A0ACB8RFZ4</accession>
<proteinExistence type="predicted"/>
<sequence length="979" mass="105292">MASTSGPAAMSYFPEHVFPQPSPTTEPTVEPDASTSSETRRCSVKGCSKPLPNDYTLKMCETCRGRHRIYATTKRAKRKMEKAAVGQQRAREDEHAVTWMPPDDMLDMTFRDAIVEPNLHLVWSPQIQIDPRLFNPTSSELAGALTLPPINSSASTSTAPDDSEDEGASPNSNMTLQPRYCSVKGCKNVVAGDYLFKMCETCRDRYRHYGNTKRSKWKREREASLAELAKHREDEDVRREKEGLPLIADLPASERRAWEGSVINDLPPPSPSSYSSSTLPVRMCTVSHCHEVLPGQYPYRRCEQHRLQNRHHSKLKRVRDKDIKAIPFASVTPEASKGNEPESDSLYTSDPLGLETTEEQAQNDEEDTEEVVEEVISSHPAVPPAARGIRRTIHVCSIKGCHNILNPNSPWKMCDPHREKDRASRKRKSERELVKKLAEESGGMVFMAHDGQSRASIAQNAVLPNTQVPLDGEVDDLEEAHDGPLATVNASMANSTAMSSMPLGTSKPAAIPVVFMDPLLPPEPEESSDRPTPASGNETLMSGLNGATSSPPLDHVSPPSDHTPSFTPSHPPNSAGAVSSPAPAAATSAGAVPSTESTIGNAEPPAKKKRGPYKRKAQDSNSTVWRVGTATGTAGAGPSSATAPSSSTANIAAENTGVATPSAGPSPAGSATSSSAANATPTHMQPQFQVPYYMPPPFSMPFQPGQPPYYVHLPYPPRAPYAAYGAPFQSFQPLPTVPLPGSLQGYPPRYGYPAWGPYVPPAPEANTPNVQAQQAAPKKTSKRKRDANDADKDATKPPEIRFVTAKPAAQRKPRRKAVMTSAEAAAAVAAAKAARQASTSTTAAPSPAPMGSLAPDPVSAAEPPIVALLTSSPPPSAGFAPPASLSVSPDALDITSSPVEAPTPLEEVQLTKATRPCSNCNRRMPMDAPGTRCDRCRQRMKKHQERTKKRLRLEPRRSTTGTRQQSILPIGDASDIAVL</sequence>
<gene>
    <name evidence="1" type="ORF">FA95DRAFT_1563936</name>
</gene>
<protein>
    <submittedName>
        <fullName evidence="1">Uncharacterized protein</fullName>
    </submittedName>
</protein>
<evidence type="ECO:0000313" key="2">
    <source>
        <dbReference type="Proteomes" id="UP000814033"/>
    </source>
</evidence>
<keyword evidence="2" id="KW-1185">Reference proteome</keyword>
<name>A0ACB8RFZ4_9AGAM</name>
<comment type="caution">
    <text evidence="1">The sequence shown here is derived from an EMBL/GenBank/DDBJ whole genome shotgun (WGS) entry which is preliminary data.</text>
</comment>
<reference evidence="1" key="1">
    <citation type="submission" date="2021-02" db="EMBL/GenBank/DDBJ databases">
        <authorList>
            <consortium name="DOE Joint Genome Institute"/>
            <person name="Ahrendt S."/>
            <person name="Looney B.P."/>
            <person name="Miyauchi S."/>
            <person name="Morin E."/>
            <person name="Drula E."/>
            <person name="Courty P.E."/>
            <person name="Chicoki N."/>
            <person name="Fauchery L."/>
            <person name="Kohler A."/>
            <person name="Kuo A."/>
            <person name="Labutti K."/>
            <person name="Pangilinan J."/>
            <person name="Lipzen A."/>
            <person name="Riley R."/>
            <person name="Andreopoulos W."/>
            <person name="He G."/>
            <person name="Johnson J."/>
            <person name="Barry K.W."/>
            <person name="Grigoriev I.V."/>
            <person name="Nagy L."/>
            <person name="Hibbett D."/>
            <person name="Henrissat B."/>
            <person name="Matheny P.B."/>
            <person name="Labbe J."/>
            <person name="Martin F."/>
        </authorList>
    </citation>
    <scope>NUCLEOTIDE SEQUENCE</scope>
    <source>
        <strain evidence="1">FP105234-sp</strain>
    </source>
</reference>